<name>A0ABZ1PD73_9ACTN</name>
<dbReference type="SUPFAM" id="SSF81901">
    <property type="entry name" value="HCP-like"/>
    <property type="match status" value="1"/>
</dbReference>
<accession>A0ABZ1PD73</accession>
<evidence type="ECO:0000313" key="1">
    <source>
        <dbReference type="EMBL" id="WUI82018.1"/>
    </source>
</evidence>
<dbReference type="PANTHER" id="PTHR45011:SF1">
    <property type="entry name" value="DAP3-BINDING CELL DEATH ENHANCER 1"/>
    <property type="match status" value="1"/>
</dbReference>
<dbReference type="Gene3D" id="1.25.40.10">
    <property type="entry name" value="Tetratricopeptide repeat domain"/>
    <property type="match status" value="2"/>
</dbReference>
<dbReference type="Proteomes" id="UP001346877">
    <property type="component" value="Chromosome"/>
</dbReference>
<dbReference type="InterPro" id="IPR006597">
    <property type="entry name" value="Sel1-like"/>
</dbReference>
<dbReference type="RefSeq" id="WP_328369610.1">
    <property type="nucleotide sequence ID" value="NZ_CP107936.1"/>
</dbReference>
<sequence>MLKAEADLGNTRARTMLGVILMLYVDAPEETVDFLGQSAAEGDVVAQRTLAYLLERGQGVAVDKERAMRLYRAAAEGGDAIAAFNLGLHYANGEVLAADIPNAVRWLRVAAKAEITESYPFLGNHLAALDLDEEALEWYLVGAEAGQANCMFVLGSWYRDGIGTSVDLVQSLRWFIAMLTVGSGDGVHEAHQLVSRMTSGEVREAARLAGRPLDAEVFLG</sequence>
<dbReference type="SMART" id="SM00671">
    <property type="entry name" value="SEL1"/>
    <property type="match status" value="3"/>
</dbReference>
<keyword evidence="2" id="KW-1185">Reference proteome</keyword>
<dbReference type="InterPro" id="IPR052748">
    <property type="entry name" value="ISR_Activator"/>
</dbReference>
<dbReference type="PANTHER" id="PTHR45011">
    <property type="entry name" value="DAP3-BINDING CELL DEATH ENHANCER 1"/>
    <property type="match status" value="1"/>
</dbReference>
<dbReference type="InterPro" id="IPR011990">
    <property type="entry name" value="TPR-like_helical_dom_sf"/>
</dbReference>
<organism evidence="1 2">
    <name type="scientific">Micromonospora zamorensis</name>
    <dbReference type="NCBI Taxonomy" id="709883"/>
    <lineage>
        <taxon>Bacteria</taxon>
        <taxon>Bacillati</taxon>
        <taxon>Actinomycetota</taxon>
        <taxon>Actinomycetes</taxon>
        <taxon>Micromonosporales</taxon>
        <taxon>Micromonosporaceae</taxon>
        <taxon>Micromonospora</taxon>
    </lineage>
</organism>
<dbReference type="EMBL" id="CP107941">
    <property type="protein sequence ID" value="WUI82018.1"/>
    <property type="molecule type" value="Genomic_DNA"/>
</dbReference>
<protein>
    <submittedName>
        <fullName evidence="1">Sel1 repeat family protein</fullName>
    </submittedName>
</protein>
<evidence type="ECO:0000313" key="2">
    <source>
        <dbReference type="Proteomes" id="UP001346877"/>
    </source>
</evidence>
<proteinExistence type="predicted"/>
<reference evidence="1 2" key="1">
    <citation type="submission" date="2022-10" db="EMBL/GenBank/DDBJ databases">
        <title>The complete genomes of actinobacterial strains from the NBC collection.</title>
        <authorList>
            <person name="Joergensen T.S."/>
            <person name="Alvarez Arevalo M."/>
            <person name="Sterndorff E.B."/>
            <person name="Faurdal D."/>
            <person name="Vuksanovic O."/>
            <person name="Mourched A.-S."/>
            <person name="Charusanti P."/>
            <person name="Shaw S."/>
            <person name="Blin K."/>
            <person name="Weber T."/>
        </authorList>
    </citation>
    <scope>NUCLEOTIDE SEQUENCE [LARGE SCALE GENOMIC DNA]</scope>
    <source>
        <strain evidence="1 2">NBC_00396</strain>
    </source>
</reference>
<dbReference type="Pfam" id="PF08238">
    <property type="entry name" value="Sel1"/>
    <property type="match status" value="4"/>
</dbReference>
<gene>
    <name evidence="1" type="ORF">OG375_29790</name>
</gene>